<evidence type="ECO:0000313" key="3">
    <source>
        <dbReference type="Proteomes" id="UP000321820"/>
    </source>
</evidence>
<evidence type="ECO:0000313" key="2">
    <source>
        <dbReference type="EMBL" id="QEE29019.1"/>
    </source>
</evidence>
<dbReference type="Proteomes" id="UP000321820">
    <property type="component" value="Chromosome"/>
</dbReference>
<dbReference type="KEGG" id="talb:FTW19_14035"/>
<dbReference type="PANTHER" id="PTHR23419">
    <property type="entry name" value="DIVALENT CATION TOLERANCE CUTA-RELATED"/>
    <property type="match status" value="1"/>
</dbReference>
<dbReference type="PANTHER" id="PTHR23419:SF8">
    <property type="entry name" value="FI09726P"/>
    <property type="match status" value="1"/>
</dbReference>
<dbReference type="InterPro" id="IPR015867">
    <property type="entry name" value="N-reg_PII/ATP_PRibTrfase_C"/>
</dbReference>
<dbReference type="GO" id="GO:0010038">
    <property type="term" value="P:response to metal ion"/>
    <property type="evidence" value="ECO:0007669"/>
    <property type="project" value="InterPro"/>
</dbReference>
<dbReference type="RefSeq" id="WP_147648217.1">
    <property type="nucleotide sequence ID" value="NZ_CP042806.1"/>
</dbReference>
<accession>A0A5B9EB68</accession>
<dbReference type="OrthoDB" id="37622at2"/>
<dbReference type="Pfam" id="PF03091">
    <property type="entry name" value="CutA1"/>
    <property type="match status" value="1"/>
</dbReference>
<dbReference type="InterPro" id="IPR011322">
    <property type="entry name" value="N-reg_PII-like_a/b"/>
</dbReference>
<organism evidence="2 3">
    <name type="scientific">Terriglobus albidus</name>
    <dbReference type="NCBI Taxonomy" id="1592106"/>
    <lineage>
        <taxon>Bacteria</taxon>
        <taxon>Pseudomonadati</taxon>
        <taxon>Acidobacteriota</taxon>
        <taxon>Terriglobia</taxon>
        <taxon>Terriglobales</taxon>
        <taxon>Acidobacteriaceae</taxon>
        <taxon>Terriglobus</taxon>
    </lineage>
</organism>
<name>A0A5B9EB68_9BACT</name>
<dbReference type="SUPFAM" id="SSF54913">
    <property type="entry name" value="GlnB-like"/>
    <property type="match status" value="1"/>
</dbReference>
<dbReference type="InterPro" id="IPR004323">
    <property type="entry name" value="Ion_tolerance_CutA"/>
</dbReference>
<comment type="similarity">
    <text evidence="1">Belongs to the CutA family.</text>
</comment>
<dbReference type="Gene3D" id="3.30.70.120">
    <property type="match status" value="1"/>
</dbReference>
<proteinExistence type="inferred from homology"/>
<sequence length="122" mass="13197">MTEPVLFSPVPVSPVLVLTTVGTRETAEALADALVNENLAACVSITGPVRSVYRWQGAIERGEEYQLTIKSLSTNLSRIDERITSFHAERPDGYSLPELLVVPLSGGSAAYLAWLRENAQPG</sequence>
<keyword evidence="3" id="KW-1185">Reference proteome</keyword>
<evidence type="ECO:0000256" key="1">
    <source>
        <dbReference type="ARBA" id="ARBA00010169"/>
    </source>
</evidence>
<dbReference type="GO" id="GO:0005507">
    <property type="term" value="F:copper ion binding"/>
    <property type="evidence" value="ECO:0007669"/>
    <property type="project" value="TreeGrafter"/>
</dbReference>
<protein>
    <submittedName>
        <fullName evidence="2">Divalent-cation tolerance protein CutA</fullName>
    </submittedName>
</protein>
<gene>
    <name evidence="2" type="ORF">FTW19_14035</name>
</gene>
<dbReference type="EMBL" id="CP042806">
    <property type="protein sequence ID" value="QEE29019.1"/>
    <property type="molecule type" value="Genomic_DNA"/>
</dbReference>
<reference evidence="2 3" key="1">
    <citation type="submission" date="2019-08" db="EMBL/GenBank/DDBJ databases">
        <title>Complete genome sequence of Terriglobus albidus strain ORNL.</title>
        <authorList>
            <person name="Podar M."/>
        </authorList>
    </citation>
    <scope>NUCLEOTIDE SEQUENCE [LARGE SCALE GENOMIC DNA]</scope>
    <source>
        <strain evidence="2 3">ORNL</strain>
    </source>
</reference>
<dbReference type="AlphaFoldDB" id="A0A5B9EB68"/>